<dbReference type="EMBL" id="JANFQO010000011">
    <property type="protein sequence ID" value="MCQ4165689.1"/>
    <property type="molecule type" value="Genomic_DNA"/>
</dbReference>
<keyword evidence="2" id="KW-0732">Signal</keyword>
<feature type="compositionally biased region" description="Low complexity" evidence="1">
    <location>
        <begin position="76"/>
        <end position="101"/>
    </location>
</feature>
<evidence type="ECO:0000256" key="2">
    <source>
        <dbReference type="SAM" id="SignalP"/>
    </source>
</evidence>
<protein>
    <submittedName>
        <fullName evidence="3">Uncharacterized protein</fullName>
    </submittedName>
</protein>
<feature type="chain" id="PRO_5047371686" evidence="2">
    <location>
        <begin position="24"/>
        <end position="122"/>
    </location>
</feature>
<keyword evidence="4" id="KW-1185">Reference proteome</keyword>
<accession>A0ABT1QTU5</accession>
<gene>
    <name evidence="3" type="ORF">NM961_13295</name>
</gene>
<evidence type="ECO:0000313" key="3">
    <source>
        <dbReference type="EMBL" id="MCQ4165689.1"/>
    </source>
</evidence>
<sequence>MLTIPNSLILALGLAFLAGPACADDFMISATPGGVALAQSRQDCDITPASSSARVIYHDGQSAPISVPVDSRALVGDSADASPESGSSPAAAISLPSAEPSVPQRPRGGGLRWQSVLPGSIK</sequence>
<evidence type="ECO:0000313" key="4">
    <source>
        <dbReference type="Proteomes" id="UP001165498"/>
    </source>
</evidence>
<proteinExistence type="predicted"/>
<organism evidence="3 4">
    <name type="scientific">Tahibacter harae</name>
    <dbReference type="NCBI Taxonomy" id="2963937"/>
    <lineage>
        <taxon>Bacteria</taxon>
        <taxon>Pseudomonadati</taxon>
        <taxon>Pseudomonadota</taxon>
        <taxon>Gammaproteobacteria</taxon>
        <taxon>Lysobacterales</taxon>
        <taxon>Rhodanobacteraceae</taxon>
        <taxon>Tahibacter</taxon>
    </lineage>
</organism>
<dbReference type="Proteomes" id="UP001165498">
    <property type="component" value="Unassembled WGS sequence"/>
</dbReference>
<feature type="region of interest" description="Disordered" evidence="1">
    <location>
        <begin position="74"/>
        <end position="122"/>
    </location>
</feature>
<name>A0ABT1QTU5_9GAMM</name>
<comment type="caution">
    <text evidence="3">The sequence shown here is derived from an EMBL/GenBank/DDBJ whole genome shotgun (WGS) entry which is preliminary data.</text>
</comment>
<evidence type="ECO:0000256" key="1">
    <source>
        <dbReference type="SAM" id="MobiDB-lite"/>
    </source>
</evidence>
<feature type="signal peptide" evidence="2">
    <location>
        <begin position="1"/>
        <end position="23"/>
    </location>
</feature>
<dbReference type="RefSeq" id="WP_255914879.1">
    <property type="nucleotide sequence ID" value="NZ_JANFQO010000011.1"/>
</dbReference>
<reference evidence="3" key="1">
    <citation type="submission" date="2022-07" db="EMBL/GenBank/DDBJ databases">
        <title>Tahibacter sp., a new gammaproteobacterium isolated from the silt sample collected at pig farm.</title>
        <authorList>
            <person name="Chen H."/>
        </authorList>
    </citation>
    <scope>NUCLEOTIDE SEQUENCE</scope>
    <source>
        <strain evidence="3">P2K</strain>
    </source>
</reference>